<gene>
    <name evidence="5" type="ORF">CRV12_02770</name>
</gene>
<keyword evidence="2" id="KW-0963">Cytoplasm</keyword>
<dbReference type="Pfam" id="PF01817">
    <property type="entry name" value="CM_2"/>
    <property type="match status" value="1"/>
</dbReference>
<dbReference type="GO" id="GO:0004106">
    <property type="term" value="F:chorismate mutase activity"/>
    <property type="evidence" value="ECO:0007669"/>
    <property type="project" value="InterPro"/>
</dbReference>
<keyword evidence="2" id="KW-0827">Tyrosine biosynthesis</keyword>
<comment type="subcellular location">
    <subcellularLocation>
        <location evidence="2">Cytoplasm</location>
    </subcellularLocation>
</comment>
<dbReference type="InterPro" id="IPR046825">
    <property type="entry name" value="PDH_C"/>
</dbReference>
<dbReference type="InterPro" id="IPR003099">
    <property type="entry name" value="Prephen_DH"/>
</dbReference>
<dbReference type="OrthoDB" id="6198144at2"/>
<dbReference type="Pfam" id="PF20463">
    <property type="entry name" value="PDH_C"/>
    <property type="match status" value="1"/>
</dbReference>
<dbReference type="PIRSF" id="PIRSF001499">
    <property type="entry name" value="Chor_mut_pdh_Tpr"/>
    <property type="match status" value="1"/>
</dbReference>
<dbReference type="Pfam" id="PF02153">
    <property type="entry name" value="PDH_N"/>
    <property type="match status" value="1"/>
</dbReference>
<dbReference type="SUPFAM" id="SSF48179">
    <property type="entry name" value="6-phosphogluconate dehydrogenase C-terminal domain-like"/>
    <property type="match status" value="1"/>
</dbReference>
<evidence type="ECO:0000256" key="2">
    <source>
        <dbReference type="PIRNR" id="PIRNR001499"/>
    </source>
</evidence>
<dbReference type="InterPro" id="IPR036979">
    <property type="entry name" value="CM_dom_sf"/>
</dbReference>
<dbReference type="PROSITE" id="PS51176">
    <property type="entry name" value="PDH_ADH"/>
    <property type="match status" value="1"/>
</dbReference>
<feature type="domain" description="Prephenate/arogenate dehydrogenase" evidence="4">
    <location>
        <begin position="97"/>
        <end position="359"/>
    </location>
</feature>
<comment type="pathway">
    <text evidence="2">Amino-acid biosynthesis; L-tyrosine biosynthesis; (4-hydroxyphenyl)pyruvate from prephenate (NAD(+) route): step 1/1.</text>
</comment>
<keyword evidence="2" id="KW-0413">Isomerase</keyword>
<protein>
    <recommendedName>
        <fullName evidence="2">T-protein</fullName>
    </recommendedName>
</protein>
<keyword evidence="2" id="KW-0520">NAD</keyword>
<proteinExistence type="predicted"/>
<dbReference type="UniPathway" id="UPA00122">
    <property type="reaction ID" value="UER00961"/>
</dbReference>
<dbReference type="GO" id="GO:0070403">
    <property type="term" value="F:NAD+ binding"/>
    <property type="evidence" value="ECO:0007669"/>
    <property type="project" value="InterPro"/>
</dbReference>
<dbReference type="SUPFAM" id="SSF48600">
    <property type="entry name" value="Chorismate mutase II"/>
    <property type="match status" value="1"/>
</dbReference>
<dbReference type="UniPathway" id="UPA00120">
    <property type="reaction ID" value="UER00203"/>
</dbReference>
<keyword evidence="2" id="KW-0028">Amino-acid biosynthesis</keyword>
<dbReference type="GO" id="GO:0004665">
    <property type="term" value="F:prephenate dehydrogenase (NADP+) activity"/>
    <property type="evidence" value="ECO:0007669"/>
    <property type="project" value="InterPro"/>
</dbReference>
<dbReference type="InterPro" id="IPR050812">
    <property type="entry name" value="Preph/Arog_dehydrog"/>
</dbReference>
<dbReference type="Gene3D" id="1.10.3660.10">
    <property type="entry name" value="6-phosphogluconate dehydrogenase C-terminal like domain"/>
    <property type="match status" value="1"/>
</dbReference>
<dbReference type="PANTHER" id="PTHR21363">
    <property type="entry name" value="PREPHENATE DEHYDROGENASE"/>
    <property type="match status" value="1"/>
</dbReference>
<dbReference type="InterPro" id="IPR008244">
    <property type="entry name" value="Chor_mut/prephenate_DH_T"/>
</dbReference>
<evidence type="ECO:0000313" key="5">
    <source>
        <dbReference type="EMBL" id="PPI87744.1"/>
    </source>
</evidence>
<evidence type="ECO:0000313" key="6">
    <source>
        <dbReference type="Proteomes" id="UP000296153"/>
    </source>
</evidence>
<dbReference type="PANTHER" id="PTHR21363:SF0">
    <property type="entry name" value="PREPHENATE DEHYDROGENASE [NADP(+)]"/>
    <property type="match status" value="1"/>
</dbReference>
<keyword evidence="2" id="KW-0057">Aromatic amino acid biosynthesis</keyword>
<dbReference type="InterPro" id="IPR036291">
    <property type="entry name" value="NAD(P)-bd_dom_sf"/>
</dbReference>
<dbReference type="NCBIfam" id="NF008400">
    <property type="entry name" value="PRK11199.1"/>
    <property type="match status" value="1"/>
</dbReference>
<dbReference type="InterPro" id="IPR036263">
    <property type="entry name" value="Chorismate_II_sf"/>
</dbReference>
<dbReference type="InterPro" id="IPR046826">
    <property type="entry name" value="PDH_N"/>
</dbReference>
<comment type="caution">
    <text evidence="5">The sequence shown here is derived from an EMBL/GenBank/DDBJ whole genome shotgun (WGS) entry which is preliminary data.</text>
</comment>
<dbReference type="Gene3D" id="3.40.50.720">
    <property type="entry name" value="NAD(P)-binding Rossmann-like Domain"/>
    <property type="match status" value="1"/>
</dbReference>
<dbReference type="EMBL" id="PDKT01000004">
    <property type="protein sequence ID" value="PPI87744.1"/>
    <property type="molecule type" value="Genomic_DNA"/>
</dbReference>
<dbReference type="GO" id="GO:0046417">
    <property type="term" value="P:chorismate metabolic process"/>
    <property type="evidence" value="ECO:0007669"/>
    <property type="project" value="InterPro"/>
</dbReference>
<dbReference type="AlphaFoldDB" id="A0A2P5SZI2"/>
<dbReference type="GO" id="GO:0006571">
    <property type="term" value="P:tyrosine biosynthetic process"/>
    <property type="evidence" value="ECO:0007669"/>
    <property type="project" value="UniProtKB-UniPathway"/>
</dbReference>
<sequence>MVVNRLAGLLSKIDKIDKDLLNLLADRLDLVKKVSKLDRLCNLSINMPEEEIIISNLRKKAITIGISPDLIEDILRRIIQESYSNKEHFKKICPNMRSIVIIGGNGKMGSVFKRMLVLSGYNVKILEKNDWNQASDLLFDAGMVIISVPIHASYAIISKLTSLPKDCILVDIISVKIGPLRAMLSVHNGPVLGLHPMFSADNSNLVKRLIIWCDGRQSEDYQWFLEQIKSWGIRIYRIDAKVHDYNMSFIQALRYFTTFMHGFHLNKEKVDLHQLLTLSSPIYKLELSLVNRFFTQNPQLYLDIILSSENNIKLVKRYHKIFGETISLLEKGDKKNFIKKFNRIKRWFSNNTKNFFKKNNLLY</sequence>
<organism evidence="5 6">
    <name type="scientific">Candidatus Pantoea edessiphila</name>
    <dbReference type="NCBI Taxonomy" id="2044610"/>
    <lineage>
        <taxon>Bacteria</taxon>
        <taxon>Pseudomonadati</taxon>
        <taxon>Pseudomonadota</taxon>
        <taxon>Gammaproteobacteria</taxon>
        <taxon>Enterobacterales</taxon>
        <taxon>Erwiniaceae</taxon>
        <taxon>Pantoea</taxon>
    </lineage>
</organism>
<dbReference type="PROSITE" id="PS51168">
    <property type="entry name" value="CHORISMATE_MUT_2"/>
    <property type="match status" value="1"/>
</dbReference>
<dbReference type="InterPro" id="IPR002701">
    <property type="entry name" value="CM_II_prokaryot"/>
</dbReference>
<dbReference type="SMART" id="SM00830">
    <property type="entry name" value="CM_2"/>
    <property type="match status" value="1"/>
</dbReference>
<dbReference type="RefSeq" id="WP_136131146.1">
    <property type="nucleotide sequence ID" value="NZ_PDKT01000004.1"/>
</dbReference>
<dbReference type="Gene3D" id="1.20.59.10">
    <property type="entry name" value="Chorismate mutase"/>
    <property type="match status" value="1"/>
</dbReference>
<evidence type="ECO:0000259" key="4">
    <source>
        <dbReference type="PROSITE" id="PS51176"/>
    </source>
</evidence>
<dbReference type="GO" id="GO:0008977">
    <property type="term" value="F:prephenate dehydrogenase (NAD+) activity"/>
    <property type="evidence" value="ECO:0007669"/>
    <property type="project" value="InterPro"/>
</dbReference>
<keyword evidence="1 2" id="KW-0560">Oxidoreductase</keyword>
<dbReference type="SUPFAM" id="SSF51735">
    <property type="entry name" value="NAD(P)-binding Rossmann-fold domains"/>
    <property type="match status" value="1"/>
</dbReference>
<dbReference type="Proteomes" id="UP000296153">
    <property type="component" value="Unassembled WGS sequence"/>
</dbReference>
<comment type="pathway">
    <text evidence="2">Metabolic intermediate biosynthesis; prephenate biosynthesis; prephenate from chorismate: step 1/1.</text>
</comment>
<dbReference type="InterPro" id="IPR008927">
    <property type="entry name" value="6-PGluconate_DH-like_C_sf"/>
</dbReference>
<reference evidence="5 6" key="1">
    <citation type="journal article" date="2018" name="Genome Biol. Evol.">
        <title>Cladogenesis and Genomic Streamlining in Extracellular Endosymbionts of Tropical Stink Bugs.</title>
        <authorList>
            <person name="Otero-Bravo A."/>
            <person name="Goffredi S."/>
            <person name="Sabree Z.L."/>
        </authorList>
    </citation>
    <scope>NUCLEOTIDE SEQUENCE [LARGE SCALE GENOMIC DNA]</scope>
    <source>
        <strain evidence="5 6">SoEE</strain>
    </source>
</reference>
<dbReference type="GO" id="GO:0005737">
    <property type="term" value="C:cytoplasm"/>
    <property type="evidence" value="ECO:0007669"/>
    <property type="project" value="UniProtKB-SubCell"/>
</dbReference>
<evidence type="ECO:0000256" key="1">
    <source>
        <dbReference type="ARBA" id="ARBA00023002"/>
    </source>
</evidence>
<feature type="domain" description="Chorismate mutase" evidence="3">
    <location>
        <begin position="1"/>
        <end position="90"/>
    </location>
</feature>
<accession>A0A2P5SZI2</accession>
<name>A0A2P5SZI2_9GAMM</name>
<evidence type="ECO:0000259" key="3">
    <source>
        <dbReference type="PROSITE" id="PS51168"/>
    </source>
</evidence>